<dbReference type="EMBL" id="FZQP02005455">
    <property type="protein sequence ID" value="VVD01632.1"/>
    <property type="molecule type" value="Genomic_DNA"/>
</dbReference>
<proteinExistence type="predicted"/>
<organism evidence="1 2">
    <name type="scientific">Leptidea sinapis</name>
    <dbReference type="NCBI Taxonomy" id="189913"/>
    <lineage>
        <taxon>Eukaryota</taxon>
        <taxon>Metazoa</taxon>
        <taxon>Ecdysozoa</taxon>
        <taxon>Arthropoda</taxon>
        <taxon>Hexapoda</taxon>
        <taxon>Insecta</taxon>
        <taxon>Pterygota</taxon>
        <taxon>Neoptera</taxon>
        <taxon>Endopterygota</taxon>
        <taxon>Lepidoptera</taxon>
        <taxon>Glossata</taxon>
        <taxon>Ditrysia</taxon>
        <taxon>Papilionoidea</taxon>
        <taxon>Pieridae</taxon>
        <taxon>Dismorphiinae</taxon>
        <taxon>Leptidea</taxon>
    </lineage>
</organism>
<keyword evidence="2" id="KW-1185">Reference proteome</keyword>
<reference evidence="1 2" key="1">
    <citation type="submission" date="2017-07" db="EMBL/GenBank/DDBJ databases">
        <authorList>
            <person name="Talla V."/>
            <person name="Backstrom N."/>
        </authorList>
    </citation>
    <scope>NUCLEOTIDE SEQUENCE [LARGE SCALE GENOMIC DNA]</scope>
</reference>
<evidence type="ECO:0000313" key="2">
    <source>
        <dbReference type="Proteomes" id="UP000324832"/>
    </source>
</evidence>
<name>A0A5E4QWN1_9NEOP</name>
<gene>
    <name evidence="1" type="ORF">LSINAPIS_LOCUS12005</name>
</gene>
<protein>
    <submittedName>
        <fullName evidence="1">Uncharacterized protein</fullName>
    </submittedName>
</protein>
<evidence type="ECO:0000313" key="1">
    <source>
        <dbReference type="EMBL" id="VVD01632.1"/>
    </source>
</evidence>
<sequence>MDTSKGILRGRPYGGVALLWDNNRLDRASVIPCNSDRIVAVNLSASGRCILRSVDSEICRHPLSVPITSKCKLFGFWDYPKVLFIGDGVQEYKQLKLLERAGDKGEEGGLGHGLFYTQSVLESIGKIIYFL</sequence>
<dbReference type="Proteomes" id="UP000324832">
    <property type="component" value="Unassembled WGS sequence"/>
</dbReference>
<accession>A0A5E4QWN1</accession>
<dbReference type="AlphaFoldDB" id="A0A5E4QWN1"/>